<organism evidence="1 2">
    <name type="scientific">Flavobacterium frigoris (strain PS1)</name>
    <dbReference type="NCBI Taxonomy" id="1086011"/>
    <lineage>
        <taxon>Bacteria</taxon>
        <taxon>Pseudomonadati</taxon>
        <taxon>Bacteroidota</taxon>
        <taxon>Flavobacteriia</taxon>
        <taxon>Flavobacteriales</taxon>
        <taxon>Flavobacteriaceae</taxon>
        <taxon>Flavobacterium</taxon>
    </lineage>
</organism>
<name>H7FP18_FLAFP</name>
<sequence length="184" mass="19555">MALNLNICLSQQTIDANNISSFLLGGGQRSNFATLSLQPIAIIDAEPDPSNTISFGISTNNLEAGLPATGVGGISTNDNIWLNFTYRGLNFVNAKIYVHTNQIVPAGIVIKIQVIAATNIGGSYNPNQNINPITLSTAEQLLINDFASGYTGNGLGTGYNLRITVENHSGLSLPNGFEIIYEIK</sequence>
<dbReference type="Proteomes" id="UP000005566">
    <property type="component" value="Unassembled WGS sequence"/>
</dbReference>
<keyword evidence="2" id="KW-1185">Reference proteome</keyword>
<dbReference type="eggNOG" id="ENOG50346CE">
    <property type="taxonomic scope" value="Bacteria"/>
</dbReference>
<evidence type="ECO:0000313" key="2">
    <source>
        <dbReference type="Proteomes" id="UP000005566"/>
    </source>
</evidence>
<accession>H7FP18</accession>
<dbReference type="PATRIC" id="fig|1086011.3.peg.900"/>
<dbReference type="AlphaFoldDB" id="H7FP18"/>
<evidence type="ECO:0000313" key="1">
    <source>
        <dbReference type="EMBL" id="EIA09819.1"/>
    </source>
</evidence>
<reference evidence="1 2" key="1">
    <citation type="journal article" date="2014" name="Acta Crystallogr. D">
        <title>Structure-based characterization and antifreeze properties of a hyperactive ice-binding protein from the Antarctic bacterium Flavobacterium frigoris PS1.</title>
        <authorList>
            <person name="Do H."/>
            <person name="Kim S.J."/>
            <person name="Kim H.J."/>
            <person name="Lee J.H."/>
        </authorList>
    </citation>
    <scope>NUCLEOTIDE SEQUENCE [LARGE SCALE GENOMIC DNA]</scope>
    <source>
        <strain evidence="1 2">PS1</strain>
    </source>
</reference>
<proteinExistence type="predicted"/>
<protein>
    <submittedName>
        <fullName evidence="1">Uncharacterized protein</fullName>
    </submittedName>
</protein>
<gene>
    <name evidence="1" type="ORF">HJ01_00916</name>
</gene>
<comment type="caution">
    <text evidence="1">The sequence shown here is derived from an EMBL/GenBank/DDBJ whole genome shotgun (WGS) entry which is preliminary data.</text>
</comment>
<dbReference type="EMBL" id="AHKF01000011">
    <property type="protein sequence ID" value="EIA09819.1"/>
    <property type="molecule type" value="Genomic_DNA"/>
</dbReference>
<dbReference type="STRING" id="1086011.HJ01_00916"/>